<accession>A0A4C1SU19</accession>
<comment type="caution">
    <text evidence="1">The sequence shown here is derived from an EMBL/GenBank/DDBJ whole genome shotgun (WGS) entry which is preliminary data.</text>
</comment>
<evidence type="ECO:0000313" key="1">
    <source>
        <dbReference type="EMBL" id="GBP05642.1"/>
    </source>
</evidence>
<protein>
    <submittedName>
        <fullName evidence="1">Uncharacterized protein</fullName>
    </submittedName>
</protein>
<dbReference type="OrthoDB" id="276296at2759"/>
<proteinExistence type="predicted"/>
<dbReference type="AlphaFoldDB" id="A0A4C1SU19"/>
<reference evidence="1 2" key="1">
    <citation type="journal article" date="2019" name="Commun. Biol.">
        <title>The bagworm genome reveals a unique fibroin gene that provides high tensile strength.</title>
        <authorList>
            <person name="Kono N."/>
            <person name="Nakamura H."/>
            <person name="Ohtoshi R."/>
            <person name="Tomita M."/>
            <person name="Numata K."/>
            <person name="Arakawa K."/>
        </authorList>
    </citation>
    <scope>NUCLEOTIDE SEQUENCE [LARGE SCALE GENOMIC DNA]</scope>
</reference>
<keyword evidence="2" id="KW-1185">Reference proteome</keyword>
<name>A0A4C1SU19_EUMVA</name>
<sequence length="98" mass="11491">MHLGVLPEVKRNCFDEFNQYACIDKSSVIWIEALPCYPRSVDKCMLDKMCLERPDYGYFLEPRVHATTRCGPLLQRKTGTAIDSRAHFLLTYYQRENL</sequence>
<gene>
    <name evidence="1" type="ORF">EVAR_100042_1</name>
</gene>
<dbReference type="Proteomes" id="UP000299102">
    <property type="component" value="Unassembled WGS sequence"/>
</dbReference>
<evidence type="ECO:0000313" key="2">
    <source>
        <dbReference type="Proteomes" id="UP000299102"/>
    </source>
</evidence>
<organism evidence="1 2">
    <name type="scientific">Eumeta variegata</name>
    <name type="common">Bagworm moth</name>
    <name type="synonym">Eumeta japonica</name>
    <dbReference type="NCBI Taxonomy" id="151549"/>
    <lineage>
        <taxon>Eukaryota</taxon>
        <taxon>Metazoa</taxon>
        <taxon>Ecdysozoa</taxon>
        <taxon>Arthropoda</taxon>
        <taxon>Hexapoda</taxon>
        <taxon>Insecta</taxon>
        <taxon>Pterygota</taxon>
        <taxon>Neoptera</taxon>
        <taxon>Endopterygota</taxon>
        <taxon>Lepidoptera</taxon>
        <taxon>Glossata</taxon>
        <taxon>Ditrysia</taxon>
        <taxon>Tineoidea</taxon>
        <taxon>Psychidae</taxon>
        <taxon>Oiketicinae</taxon>
        <taxon>Eumeta</taxon>
    </lineage>
</organism>
<dbReference type="EMBL" id="BGZK01003927">
    <property type="protein sequence ID" value="GBP05642.1"/>
    <property type="molecule type" value="Genomic_DNA"/>
</dbReference>